<dbReference type="OrthoDB" id="9761886at2"/>
<dbReference type="RefSeq" id="WP_161702576.1">
    <property type="nucleotide sequence ID" value="NZ_JAAAMU010000015.1"/>
</dbReference>
<dbReference type="Pfam" id="PF09960">
    <property type="entry name" value="DUF2194"/>
    <property type="match status" value="2"/>
</dbReference>
<evidence type="ECO:0000313" key="2">
    <source>
        <dbReference type="Proteomes" id="UP000558113"/>
    </source>
</evidence>
<dbReference type="CDD" id="cd10924">
    <property type="entry name" value="CE4_COG4878"/>
    <property type="match status" value="1"/>
</dbReference>
<protein>
    <submittedName>
        <fullName evidence="1">DUF2194 domain-containing protein</fullName>
    </submittedName>
</protein>
<comment type="caution">
    <text evidence="1">The sequence shown here is derived from an EMBL/GenBank/DDBJ whole genome shotgun (WGS) entry which is preliminary data.</text>
</comment>
<dbReference type="Proteomes" id="UP000558113">
    <property type="component" value="Unassembled WGS sequence"/>
</dbReference>
<evidence type="ECO:0000313" key="1">
    <source>
        <dbReference type="EMBL" id="NBC72018.1"/>
    </source>
</evidence>
<dbReference type="InterPro" id="IPR018695">
    <property type="entry name" value="DUF2194"/>
</dbReference>
<reference evidence="1 2" key="1">
    <citation type="submission" date="2020-01" db="EMBL/GenBank/DDBJ databases">
        <title>Paenibacillus soybeanensis sp. nov. isolated from the nodules of soybean (Glycine max(L.) Merr).</title>
        <authorList>
            <person name="Wang H."/>
        </authorList>
    </citation>
    <scope>NUCLEOTIDE SEQUENCE [LARGE SCALE GENOMIC DNA]</scope>
    <source>
        <strain evidence="1 2">DSM 23054</strain>
    </source>
</reference>
<name>A0A7X5BYW1_9BACL</name>
<organism evidence="1 2">
    <name type="scientific">Paenibacillus sacheonensis</name>
    <dbReference type="NCBI Taxonomy" id="742054"/>
    <lineage>
        <taxon>Bacteria</taxon>
        <taxon>Bacillati</taxon>
        <taxon>Bacillota</taxon>
        <taxon>Bacilli</taxon>
        <taxon>Bacillales</taxon>
        <taxon>Paenibacillaceae</taxon>
        <taxon>Paenibacillus</taxon>
    </lineage>
</organism>
<sequence>MKKSFYLKRNVYIMLLSVILLALAVQLSRSQYILQFSKNNHLLESHRITNQSPGMPIAFSGPAYCVVYDERDAVSVKVKNNVMRALQYMKKKTESTNIAQQSLVLKGCSVTIITSFSLSELGDMNKLSSFVQDGGYMMFARTLEQDEAYYQIYRKLGITASSESKQVDGIKLDKNVLIGEKGLSVGSPFVLNEANVVELDESSEVLASSGSGVPLLWRSDYGKGAFMVLNGTMLVEKINRGLFTGAISMLEPDYIYPVFNAKLMFIDDFPAPIRKGNLPSIYEEYHRDIPRFYHDIWWPDMLKTATKTGLKYTAVLIQSYNDQVMGDFSSPIDEERYNLISYGREVMKSGGEIGIHGYNHQSLQTSQVVADNYGYKSWKSVDEMSASIKEALKYANNAFPKYDIVSYVPPSNEMDAVGREALKKAWPNLTVISSIYEEDATNMSYIQEYEVAKDGIIEFPRMTSGYIDNEVGDWIEANAITSLGVFSHFVHPDDVISEDRNMNLTWSKLYEGFSEKMNRVQRTYPWLRARTAAEAGIDMEKVLNASVTWTREGDSIQGAISNFQADQYFVLRTKKSILKTKSCDVSKIDDNTFLVKASSSKFEIRLDG</sequence>
<dbReference type="AlphaFoldDB" id="A0A7X5BYW1"/>
<dbReference type="EMBL" id="JAAAMU010000015">
    <property type="protein sequence ID" value="NBC72018.1"/>
    <property type="molecule type" value="Genomic_DNA"/>
</dbReference>
<gene>
    <name evidence="1" type="ORF">GT003_23735</name>
</gene>
<dbReference type="GO" id="GO:0005975">
    <property type="term" value="P:carbohydrate metabolic process"/>
    <property type="evidence" value="ECO:0007669"/>
    <property type="project" value="InterPro"/>
</dbReference>
<accession>A0A7X5BYW1</accession>
<keyword evidence="2" id="KW-1185">Reference proteome</keyword>
<dbReference type="SUPFAM" id="SSF88713">
    <property type="entry name" value="Glycoside hydrolase/deacetylase"/>
    <property type="match status" value="1"/>
</dbReference>
<proteinExistence type="predicted"/>
<dbReference type="Gene3D" id="3.20.20.370">
    <property type="entry name" value="Glycoside hydrolase/deacetylase"/>
    <property type="match status" value="1"/>
</dbReference>
<dbReference type="InterPro" id="IPR011330">
    <property type="entry name" value="Glyco_hydro/deAcase_b/a-brl"/>
</dbReference>